<comment type="similarity">
    <text evidence="2 6">Belongs to the calsequestrin family.</text>
</comment>
<dbReference type="PANTHER" id="PTHR10033">
    <property type="entry name" value="CALSEQUESTRIN"/>
    <property type="match status" value="1"/>
</dbReference>
<dbReference type="Proteomes" id="UP000265140">
    <property type="component" value="Chromosome 24"/>
</dbReference>
<accession>A0A6Q2Z3C3</accession>
<dbReference type="InterPro" id="IPR041860">
    <property type="entry name" value="Calsequestrin_C"/>
</dbReference>
<evidence type="ECO:0000256" key="6">
    <source>
        <dbReference type="RuleBase" id="RU000648"/>
    </source>
</evidence>
<dbReference type="GO" id="GO:0030018">
    <property type="term" value="C:Z disc"/>
    <property type="evidence" value="ECO:0007669"/>
    <property type="project" value="TreeGrafter"/>
</dbReference>
<protein>
    <recommendedName>
        <fullName evidence="6">Calsequestrin</fullName>
    </recommendedName>
</protein>
<organism evidence="7 8">
    <name type="scientific">Esox lucius</name>
    <name type="common">Northern pike</name>
    <dbReference type="NCBI Taxonomy" id="8010"/>
    <lineage>
        <taxon>Eukaryota</taxon>
        <taxon>Metazoa</taxon>
        <taxon>Chordata</taxon>
        <taxon>Craniata</taxon>
        <taxon>Vertebrata</taxon>
        <taxon>Euteleostomi</taxon>
        <taxon>Actinopterygii</taxon>
        <taxon>Neopterygii</taxon>
        <taxon>Teleostei</taxon>
        <taxon>Protacanthopterygii</taxon>
        <taxon>Esociformes</taxon>
        <taxon>Esocidae</taxon>
        <taxon>Esox</taxon>
    </lineage>
</organism>
<keyword evidence="3 6" id="KW-0106">Calcium</keyword>
<dbReference type="InterPro" id="IPR001393">
    <property type="entry name" value="Calsequestrin"/>
</dbReference>
<dbReference type="InterPro" id="IPR041859">
    <property type="entry name" value="Calsequestrin_N"/>
</dbReference>
<dbReference type="Pfam" id="PF01216">
    <property type="entry name" value="Calsequestrin"/>
    <property type="match status" value="1"/>
</dbReference>
<comment type="subcellular location">
    <subcellularLocation>
        <location evidence="1">Sarcoplasmic reticulum lumen</location>
    </subcellularLocation>
</comment>
<evidence type="ECO:0000313" key="7">
    <source>
        <dbReference type="Ensembl" id="ENSELUP00000072237.1"/>
    </source>
</evidence>
<dbReference type="GO" id="GO:0014809">
    <property type="term" value="P:regulation of skeletal muscle contraction by regulation of release of sequestered calcium ion"/>
    <property type="evidence" value="ECO:0007669"/>
    <property type="project" value="TreeGrafter"/>
</dbReference>
<dbReference type="GO" id="GO:0033018">
    <property type="term" value="C:sarcoplasmic reticulum lumen"/>
    <property type="evidence" value="ECO:0007669"/>
    <property type="project" value="UniProtKB-SubCell"/>
</dbReference>
<reference evidence="7" key="2">
    <citation type="submission" date="2020-02" db="EMBL/GenBank/DDBJ databases">
        <title>Esox lucius (northern pike) genome, fEsoLuc1, primary haplotype.</title>
        <authorList>
            <person name="Myers G."/>
            <person name="Karagic N."/>
            <person name="Meyer A."/>
            <person name="Pippel M."/>
            <person name="Reichard M."/>
            <person name="Winkler S."/>
            <person name="Tracey A."/>
            <person name="Sims Y."/>
            <person name="Howe K."/>
            <person name="Rhie A."/>
            <person name="Formenti G."/>
            <person name="Durbin R."/>
            <person name="Fedrigo O."/>
            <person name="Jarvis E.D."/>
        </authorList>
    </citation>
    <scope>NUCLEOTIDE SEQUENCE [LARGE SCALE GENOMIC DNA]</scope>
</reference>
<dbReference type="Ensembl" id="ENSELUT00000065034.2">
    <property type="protein sequence ID" value="ENSELUP00000072237.1"/>
    <property type="gene ID" value="ENSELUG00000008482.3"/>
</dbReference>
<evidence type="ECO:0000256" key="2">
    <source>
        <dbReference type="ARBA" id="ARBA00010987"/>
    </source>
</evidence>
<dbReference type="SUPFAM" id="SSF52833">
    <property type="entry name" value="Thioredoxin-like"/>
    <property type="match status" value="3"/>
</dbReference>
<dbReference type="GeneTree" id="ENSGT00390000019377"/>
<keyword evidence="8" id="KW-1185">Reference proteome</keyword>
<dbReference type="Gene3D" id="3.40.30.10">
    <property type="entry name" value="Glutaredoxin"/>
    <property type="match status" value="3"/>
</dbReference>
<evidence type="ECO:0000256" key="1">
    <source>
        <dbReference type="ARBA" id="ARBA00004564"/>
    </source>
</evidence>
<proteinExistence type="inferred from homology"/>
<keyword evidence="4" id="KW-0703">Sarcoplasmic reticulum</keyword>
<reference evidence="7" key="3">
    <citation type="submission" date="2025-08" db="UniProtKB">
        <authorList>
            <consortium name="Ensembl"/>
        </authorList>
    </citation>
    <scope>IDENTIFICATION</scope>
</reference>
<evidence type="ECO:0000256" key="4">
    <source>
        <dbReference type="ARBA" id="ARBA00022951"/>
    </source>
</evidence>
<dbReference type="AlphaFoldDB" id="A0A6Q2Z3C3"/>
<evidence type="ECO:0000313" key="8">
    <source>
        <dbReference type="Proteomes" id="UP000265140"/>
    </source>
</evidence>
<dbReference type="Bgee" id="ENSELUG00000008482">
    <property type="expression patterns" value="Expressed in muscle tissue and 8 other cell types or tissues"/>
</dbReference>
<dbReference type="InterPro" id="IPR041858">
    <property type="entry name" value="Calsequestrin_middle_dom"/>
</dbReference>
<dbReference type="GO" id="GO:0005509">
    <property type="term" value="F:calcium ion binding"/>
    <property type="evidence" value="ECO:0007669"/>
    <property type="project" value="InterPro"/>
</dbReference>
<dbReference type="CDD" id="cd03066">
    <property type="entry name" value="PDI_b_Calsequestrin_middle"/>
    <property type="match status" value="1"/>
</dbReference>
<sequence>IPPSLSSFYLSLFLPFWGGNKQYPGTMKWGWLFLGVLLSLGTLSWAEKGLEIPEYDGLDRVHNLNAKNYKSVMKKYDVMVIYYHAHVGNNKNAKKVFEMEELALELAAQVLDDFDDEDIGFGLVDEKKDHSVAKKLGLDEVESIYIFAEDEIIEYDGELAADTLVEFLYDVIEDPVEIIDNERELKGFHNIDEDIKLVGYFKSEKSPHFIEYDDAAEEFHPFIKFFATFDPKLKLKLNEVDFYEPFMDEPVIIPGMPLTEEELVNYIEEHDRPTLRKLEPHSMYETWEDDINGEHIVAFAEEDDPDGFEFLEILKEVARENTDNPDLSIIWIDPDNFPLLVPYWERTFDIDLGSPQIGVVDVKDADSVWLDMDDDEDMPTAIELEDWIEDVATPNFSGLENNKESRGRFSL</sequence>
<reference evidence="7" key="4">
    <citation type="submission" date="2025-09" db="UniProtKB">
        <authorList>
            <consortium name="Ensembl"/>
        </authorList>
    </citation>
    <scope>IDENTIFICATION</scope>
</reference>
<name>A0A6Q2Z3C3_ESOLU</name>
<comment type="function">
    <text evidence="6">Calsequestrin is a high-capacity, moderate affinity, calcium-binding protein and thus acts as an internal calcium store in muscle.</text>
</comment>
<dbReference type="FunFam" id="3.40.30.10:FF:000031">
    <property type="entry name" value="Calsequestrin"/>
    <property type="match status" value="1"/>
</dbReference>
<dbReference type="PANTHER" id="PTHR10033:SF14">
    <property type="entry name" value="CALSEQUESTRIN-1"/>
    <property type="match status" value="1"/>
</dbReference>
<dbReference type="InterPro" id="IPR036249">
    <property type="entry name" value="Thioredoxin-like_sf"/>
</dbReference>
<reference evidence="8" key="1">
    <citation type="journal article" date="2014" name="PLoS ONE">
        <title>The genome and linkage map of the northern pike (Esox lucius): conserved synteny revealed between the salmonid sister group and the Neoteleostei.</title>
        <authorList>
            <person name="Rondeau E.B."/>
            <person name="Minkley D.R."/>
            <person name="Leong J.S."/>
            <person name="Messmer A.M."/>
            <person name="Jantzen J.R."/>
            <person name="von Schalburg K.R."/>
            <person name="Lemon C."/>
            <person name="Bird N.H."/>
            <person name="Koop B.F."/>
        </authorList>
    </citation>
    <scope>NUCLEOTIDE SEQUENCE</scope>
</reference>
<evidence type="ECO:0000256" key="5">
    <source>
        <dbReference type="ARBA" id="ARBA00023179"/>
    </source>
</evidence>
<dbReference type="CDD" id="cd03065">
    <property type="entry name" value="PDI_b_Calsequestrin_N"/>
    <property type="match status" value="1"/>
</dbReference>
<dbReference type="PRINTS" id="PR00312">
    <property type="entry name" value="CALSEQUESTRN"/>
</dbReference>
<evidence type="ECO:0000256" key="3">
    <source>
        <dbReference type="ARBA" id="ARBA00022837"/>
    </source>
</evidence>
<dbReference type="CDD" id="cd03074">
    <property type="entry name" value="PDI_b'_Calsequestrin_C"/>
    <property type="match status" value="1"/>
</dbReference>
<keyword evidence="5" id="KW-0514">Muscle protein</keyword>
<dbReference type="FunFam" id="3.40.30.10:FF:000047">
    <property type="entry name" value="Calsequestrin"/>
    <property type="match status" value="1"/>
</dbReference>